<feature type="domain" description="HTH lysR-type" evidence="5">
    <location>
        <begin position="5"/>
        <end position="62"/>
    </location>
</feature>
<dbReference type="PANTHER" id="PTHR30537">
    <property type="entry name" value="HTH-TYPE TRANSCRIPTIONAL REGULATOR"/>
    <property type="match status" value="1"/>
</dbReference>
<dbReference type="AlphaFoldDB" id="A0A2S9QCC4"/>
<dbReference type="InterPro" id="IPR036390">
    <property type="entry name" value="WH_DNA-bd_sf"/>
</dbReference>
<dbReference type="PROSITE" id="PS50931">
    <property type="entry name" value="HTH_LYSR"/>
    <property type="match status" value="1"/>
</dbReference>
<gene>
    <name evidence="6" type="ORF">C5L14_14215</name>
</gene>
<dbReference type="InterPro" id="IPR005119">
    <property type="entry name" value="LysR_subst-bd"/>
</dbReference>
<dbReference type="InterPro" id="IPR036388">
    <property type="entry name" value="WH-like_DNA-bd_sf"/>
</dbReference>
<comment type="similarity">
    <text evidence="1">Belongs to the LysR transcriptional regulatory family.</text>
</comment>
<dbReference type="Gene3D" id="3.40.190.10">
    <property type="entry name" value="Periplasmic binding protein-like II"/>
    <property type="match status" value="2"/>
</dbReference>
<dbReference type="GO" id="GO:0043565">
    <property type="term" value="F:sequence-specific DNA binding"/>
    <property type="evidence" value="ECO:0007669"/>
    <property type="project" value="TreeGrafter"/>
</dbReference>
<accession>A0A2S9QCC4</accession>
<evidence type="ECO:0000256" key="1">
    <source>
        <dbReference type="ARBA" id="ARBA00009437"/>
    </source>
</evidence>
<protein>
    <submittedName>
        <fullName evidence="6">LysR family transcriptional regulator</fullName>
    </submittedName>
</protein>
<dbReference type="GO" id="GO:0006351">
    <property type="term" value="P:DNA-templated transcription"/>
    <property type="evidence" value="ECO:0007669"/>
    <property type="project" value="TreeGrafter"/>
</dbReference>
<dbReference type="InterPro" id="IPR000847">
    <property type="entry name" value="LysR_HTH_N"/>
</dbReference>
<name>A0A2S9QCC4_9HYPH</name>
<dbReference type="InterPro" id="IPR058163">
    <property type="entry name" value="LysR-type_TF_proteobact-type"/>
</dbReference>
<dbReference type="Pfam" id="PF00126">
    <property type="entry name" value="HTH_1"/>
    <property type="match status" value="1"/>
</dbReference>
<keyword evidence="3" id="KW-0238">DNA-binding</keyword>
<keyword evidence="2" id="KW-0805">Transcription regulation</keyword>
<dbReference type="EMBL" id="PUEJ01000005">
    <property type="protein sequence ID" value="PRH86994.1"/>
    <property type="molecule type" value="Genomic_DNA"/>
</dbReference>
<comment type="caution">
    <text evidence="6">The sequence shown here is derived from an EMBL/GenBank/DDBJ whole genome shotgun (WGS) entry which is preliminary data.</text>
</comment>
<reference evidence="6 7" key="1">
    <citation type="submission" date="2018-02" db="EMBL/GenBank/DDBJ databases">
        <title>Whole genome sequencing of endophytic bacterium.</title>
        <authorList>
            <person name="Eedara R."/>
            <person name="Podile A.R."/>
        </authorList>
    </citation>
    <scope>NUCLEOTIDE SEQUENCE [LARGE SCALE GENOMIC DNA]</scope>
    <source>
        <strain evidence="6 7">RP1T</strain>
    </source>
</reference>
<dbReference type="PRINTS" id="PR00039">
    <property type="entry name" value="HTHLYSR"/>
</dbReference>
<evidence type="ECO:0000259" key="5">
    <source>
        <dbReference type="PROSITE" id="PS50931"/>
    </source>
</evidence>
<dbReference type="SUPFAM" id="SSF53850">
    <property type="entry name" value="Periplasmic binding protein-like II"/>
    <property type="match status" value="1"/>
</dbReference>
<dbReference type="Pfam" id="PF03466">
    <property type="entry name" value="LysR_substrate"/>
    <property type="match status" value="1"/>
</dbReference>
<evidence type="ECO:0000256" key="3">
    <source>
        <dbReference type="ARBA" id="ARBA00023125"/>
    </source>
</evidence>
<dbReference type="Gene3D" id="1.10.10.10">
    <property type="entry name" value="Winged helix-like DNA-binding domain superfamily/Winged helix DNA-binding domain"/>
    <property type="match status" value="1"/>
</dbReference>
<dbReference type="RefSeq" id="WP_105863212.1">
    <property type="nucleotide sequence ID" value="NZ_PUEJ01000005.1"/>
</dbReference>
<evidence type="ECO:0000256" key="2">
    <source>
        <dbReference type="ARBA" id="ARBA00023015"/>
    </source>
</evidence>
<sequence>MRRLPPLASLRTFEAAARQESFKKAAAELGVTATAVSHQIRQLEAYLDVPLFERQTRKVLLTVEGRSLYPALRAALDSMAEAVETVRKRPRRCIATLSATVAFTAKLLVPRVGTLRSLHPGWDLRLHASDDTVDLNAGDADAAIRYGLGHYAGMTALPLLTDRFAPVCSHRLGLREPADLLGATLLHFDWGPIASRVDVPNWRSWARRAGIEHLDPDSGISFNDESSAIQAAIAGQGVALLSLSLVAAELASGALVQPFGPVMEGLKFSFVYPEGAENRPAVAVLKDWVLAEFAERQVAPPAMGTEATGRPAHSR</sequence>
<dbReference type="FunFam" id="1.10.10.10:FF:000038">
    <property type="entry name" value="Glycine cleavage system transcriptional activator"/>
    <property type="match status" value="1"/>
</dbReference>
<dbReference type="Proteomes" id="UP000237682">
    <property type="component" value="Unassembled WGS sequence"/>
</dbReference>
<organism evidence="6 7">
    <name type="scientific">Labrys okinawensis</name>
    <dbReference type="NCBI Taxonomy" id="346911"/>
    <lineage>
        <taxon>Bacteria</taxon>
        <taxon>Pseudomonadati</taxon>
        <taxon>Pseudomonadota</taxon>
        <taxon>Alphaproteobacteria</taxon>
        <taxon>Hyphomicrobiales</taxon>
        <taxon>Xanthobacteraceae</taxon>
        <taxon>Labrys</taxon>
    </lineage>
</organism>
<proteinExistence type="inferred from homology"/>
<evidence type="ECO:0000256" key="4">
    <source>
        <dbReference type="ARBA" id="ARBA00023163"/>
    </source>
</evidence>
<dbReference type="SUPFAM" id="SSF46785">
    <property type="entry name" value="Winged helix' DNA-binding domain"/>
    <property type="match status" value="1"/>
</dbReference>
<keyword evidence="7" id="KW-1185">Reference proteome</keyword>
<dbReference type="CDD" id="cd08432">
    <property type="entry name" value="PBP2_GcdR_TrpI_HvrB_AmpR_like"/>
    <property type="match status" value="1"/>
</dbReference>
<evidence type="ECO:0000313" key="7">
    <source>
        <dbReference type="Proteomes" id="UP000237682"/>
    </source>
</evidence>
<dbReference type="PANTHER" id="PTHR30537:SF26">
    <property type="entry name" value="GLYCINE CLEAVAGE SYSTEM TRANSCRIPTIONAL ACTIVATOR"/>
    <property type="match status" value="1"/>
</dbReference>
<evidence type="ECO:0000313" key="6">
    <source>
        <dbReference type="EMBL" id="PRH86994.1"/>
    </source>
</evidence>
<dbReference type="GO" id="GO:0003700">
    <property type="term" value="F:DNA-binding transcription factor activity"/>
    <property type="evidence" value="ECO:0007669"/>
    <property type="project" value="InterPro"/>
</dbReference>
<keyword evidence="4" id="KW-0804">Transcription</keyword>
<dbReference type="OrthoDB" id="9793571at2"/>